<evidence type="ECO:0000256" key="1">
    <source>
        <dbReference type="ARBA" id="ARBA00007812"/>
    </source>
</evidence>
<dbReference type="NCBIfam" id="NF005114">
    <property type="entry name" value="PRK06546.1"/>
    <property type="match status" value="1"/>
</dbReference>
<dbReference type="Pfam" id="PF00205">
    <property type="entry name" value="TPP_enzyme_M"/>
    <property type="match status" value="1"/>
</dbReference>
<dbReference type="InterPro" id="IPR012000">
    <property type="entry name" value="Thiamin_PyroP_enz_cen_dom"/>
</dbReference>
<dbReference type="Pfam" id="PF02776">
    <property type="entry name" value="TPP_enzyme_N"/>
    <property type="match status" value="1"/>
</dbReference>
<reference evidence="7 8" key="1">
    <citation type="submission" date="2021-01" db="EMBL/GenBank/DDBJ databases">
        <title>Sequencing the genomes of 1000 actinobacteria strains.</title>
        <authorList>
            <person name="Klenk H.-P."/>
        </authorList>
    </citation>
    <scope>NUCLEOTIDE SEQUENCE [LARGE SCALE GENOMIC DNA]</scope>
    <source>
        <strain evidence="7 8">DSM 46000</strain>
    </source>
</reference>
<accession>A0ABS2LF00</accession>
<keyword evidence="7" id="KW-0560">Oxidoreductase</keyword>
<dbReference type="PANTHER" id="PTHR42981:SF2">
    <property type="entry name" value="PYRUVATE DEHYDROGENASE [UBIQUINONE]"/>
    <property type="match status" value="1"/>
</dbReference>
<evidence type="ECO:0000313" key="7">
    <source>
        <dbReference type="EMBL" id="MBM7479004.1"/>
    </source>
</evidence>
<gene>
    <name evidence="7" type="ORF">JOD49_001924</name>
</gene>
<proteinExistence type="inferred from homology"/>
<dbReference type="InterPro" id="IPR029061">
    <property type="entry name" value="THDP-binding"/>
</dbReference>
<dbReference type="GO" id="GO:0052737">
    <property type="term" value="F:pyruvate dehydrogenase (quinone) activity"/>
    <property type="evidence" value="ECO:0007669"/>
    <property type="project" value="UniProtKB-EC"/>
</dbReference>
<organism evidence="7 8">
    <name type="scientific">Oerskovia jenensis</name>
    <dbReference type="NCBI Taxonomy" id="162169"/>
    <lineage>
        <taxon>Bacteria</taxon>
        <taxon>Bacillati</taxon>
        <taxon>Actinomycetota</taxon>
        <taxon>Actinomycetes</taxon>
        <taxon>Micrococcales</taxon>
        <taxon>Cellulomonadaceae</taxon>
        <taxon>Oerskovia</taxon>
    </lineage>
</organism>
<dbReference type="PROSITE" id="PS00187">
    <property type="entry name" value="TPP_ENZYMES"/>
    <property type="match status" value="1"/>
</dbReference>
<keyword evidence="8" id="KW-1185">Reference proteome</keyword>
<dbReference type="Proteomes" id="UP000698059">
    <property type="component" value="Unassembled WGS sequence"/>
</dbReference>
<feature type="domain" description="Thiamine pyrophosphate enzyme N-terminal TPP-binding" evidence="6">
    <location>
        <begin position="14"/>
        <end position="131"/>
    </location>
</feature>
<evidence type="ECO:0000256" key="3">
    <source>
        <dbReference type="RuleBase" id="RU362132"/>
    </source>
</evidence>
<comment type="caution">
    <text evidence="7">The sequence shown here is derived from an EMBL/GenBank/DDBJ whole genome shotgun (WGS) entry which is preliminary data.</text>
</comment>
<dbReference type="InterPro" id="IPR047210">
    <property type="entry name" value="TPP_PYR_POXB-like"/>
</dbReference>
<dbReference type="EMBL" id="JAFBBO010000001">
    <property type="protein sequence ID" value="MBM7479004.1"/>
    <property type="molecule type" value="Genomic_DNA"/>
</dbReference>
<protein>
    <submittedName>
        <fullName evidence="7">Pyruvate dehydrogenase (Quinone)</fullName>
        <ecNumber evidence="7">1.2.5.1</ecNumber>
    </submittedName>
</protein>
<dbReference type="PANTHER" id="PTHR42981">
    <property type="entry name" value="PYRUVATE DEHYDROGENASE [UBIQUINONE]"/>
    <property type="match status" value="1"/>
</dbReference>
<dbReference type="InterPro" id="IPR011766">
    <property type="entry name" value="TPP_enzyme_TPP-bd"/>
</dbReference>
<comment type="similarity">
    <text evidence="1 3">Belongs to the TPP enzyme family.</text>
</comment>
<dbReference type="Pfam" id="PF02775">
    <property type="entry name" value="TPP_enzyme_C"/>
    <property type="match status" value="1"/>
</dbReference>
<dbReference type="Gene3D" id="3.40.50.1220">
    <property type="entry name" value="TPP-binding domain"/>
    <property type="match status" value="1"/>
</dbReference>
<sequence length="595" mass="62918">MALGLGRPQDKRSRTVADLLVAQLIEAGVERIYGIVGDSLNPVVDAVRRSQKGKGKGIEWVHVRHEETAAFAAAAEAEITGKLAVCAGSCGPGNLHLINGLYDANRSKVPVLAIASHIPSAQIGTSFFQETHPDRLFTECSVYSEMISSATQAPRVINSAIHHAYGAPGVSVLTIPGDVADLDAAAEVIDVAVHPARPRIIPDPDALRTLADAINAAKKVTIFAGVGTRGAHDDVIALADKIAAPIGHSLRGKEWIQYDNPFDVGMSGLLGYGAAHDAMQEADLLVLLGTDFPYDQFLPDSVRTAQVDTDPTHLGRRTRLDVAVVGDVGETVRLLLPLVNTAKNRSFLDGMVAKHEKSMTGVVGAYTKDVEKHSPIHPEYVADLLDQEAADDAVFTVDTGMCNVWAARYISPNGKRRVIGSFLHGSMANAVPHAIGVAAAQPDRQVVAMAGDGGLSMLLGELITIKAYELPVKIVLFDNASLGMVRLEMLVDGLPMFGTESPHIDYAAVANAIGIPSVRVERAKDVRGALRGALSRPGPALVDVVTDPRALSLPPTITAGQVRGFAVAMSKEILGGGMGEVVSMARSNLRNVPRP</sequence>
<feature type="domain" description="Thiamine pyrophosphate enzyme central" evidence="4">
    <location>
        <begin position="208"/>
        <end position="334"/>
    </location>
</feature>
<dbReference type="SUPFAM" id="SSF52518">
    <property type="entry name" value="Thiamin diphosphate-binding fold (THDP-binding)"/>
    <property type="match status" value="2"/>
</dbReference>
<dbReference type="RefSeq" id="WP_205307003.1">
    <property type="nucleotide sequence ID" value="NZ_BAAAVF010000009.1"/>
</dbReference>
<dbReference type="InterPro" id="IPR047211">
    <property type="entry name" value="POXB-like"/>
</dbReference>
<dbReference type="EC" id="1.2.5.1" evidence="7"/>
<keyword evidence="2 3" id="KW-0786">Thiamine pyrophosphate</keyword>
<keyword evidence="7" id="KW-0670">Pyruvate</keyword>
<dbReference type="InterPro" id="IPR012001">
    <property type="entry name" value="Thiamin_PyroP_enz_TPP-bd_dom"/>
</dbReference>
<dbReference type="Gene3D" id="3.40.50.970">
    <property type="match status" value="2"/>
</dbReference>
<evidence type="ECO:0000259" key="6">
    <source>
        <dbReference type="Pfam" id="PF02776"/>
    </source>
</evidence>
<dbReference type="InterPro" id="IPR047212">
    <property type="entry name" value="TPP_POXB-like"/>
</dbReference>
<evidence type="ECO:0000256" key="2">
    <source>
        <dbReference type="ARBA" id="ARBA00023052"/>
    </source>
</evidence>
<evidence type="ECO:0000313" key="8">
    <source>
        <dbReference type="Proteomes" id="UP000698059"/>
    </source>
</evidence>
<name>A0ABS2LF00_9CELL</name>
<dbReference type="CDD" id="cd02014">
    <property type="entry name" value="TPP_POX"/>
    <property type="match status" value="1"/>
</dbReference>
<dbReference type="InterPro" id="IPR029035">
    <property type="entry name" value="DHS-like_NAD/FAD-binding_dom"/>
</dbReference>
<feature type="domain" description="Thiamine pyrophosphate enzyme TPP-binding" evidence="5">
    <location>
        <begin position="398"/>
        <end position="544"/>
    </location>
</feature>
<dbReference type="CDD" id="cd07039">
    <property type="entry name" value="TPP_PYR_POX"/>
    <property type="match status" value="1"/>
</dbReference>
<dbReference type="InterPro" id="IPR000399">
    <property type="entry name" value="TPP-bd_CS"/>
</dbReference>
<evidence type="ECO:0000259" key="4">
    <source>
        <dbReference type="Pfam" id="PF00205"/>
    </source>
</evidence>
<dbReference type="SUPFAM" id="SSF52467">
    <property type="entry name" value="DHS-like NAD/FAD-binding domain"/>
    <property type="match status" value="1"/>
</dbReference>
<evidence type="ECO:0000259" key="5">
    <source>
        <dbReference type="Pfam" id="PF02775"/>
    </source>
</evidence>